<dbReference type="InterPro" id="IPR013083">
    <property type="entry name" value="Znf_RING/FYVE/PHD"/>
</dbReference>
<dbReference type="PROSITE" id="PS50089">
    <property type="entry name" value="ZF_RING_2"/>
    <property type="match status" value="1"/>
</dbReference>
<dbReference type="SMART" id="SM00184">
    <property type="entry name" value="RING"/>
    <property type="match status" value="1"/>
</dbReference>
<keyword evidence="4" id="KW-0479">Metal-binding</keyword>
<sequence>MDEMTDFDVDQQRHGNFNSEPCVLARGLNISQSNTHTVTTASGNTTSLDSHYLPEAYDNAVMYGVTQYNGIPHQHNLDMGVAATTNLHYSGINPSSSTGVLPLPINHRAPDQLPASTTFSVSGVSYDNFGRSSSFVDDVRGPFKRKSAEAIRGNFQYFDASASSSVAPPNARFSDGVAMVDTASMSLPQFRGNSIPSHMELGPPGSLWGRSGEAVMVHEHNHMIRGNYLGQPFQPVVPPWFEHCTNQSIPMPYMRGKDAKALSIFCFAVPPILRTIIITLMFCKSIVYDDIHNVLSGFRLSDTPSLLYSPAPNVSGSPLENANMGLQRYHDSNLSGLRFLHHPASPHHHNYHHPTLPMQAARGHNINFQPPVTAASYRVPTNSSRNAVIPAQNGFEMGTRHFGVVPPAGLRYIRPHRGFMPDAAIGHRHIPPMGFLRVDDAVVLDEVGMVDHHRDMRLDIEDMSYEASKQTQLAYFTIELLALGERIGNVSTGLSEESVSTLMKTRIYVTSTAINPEEEATEDQETDSCIICQDKYKNREKIGILECGHEYHADCLKKWLHVKNVCPICKSEALTPGKKKDKENRNQ</sequence>
<reference evidence="10" key="1">
    <citation type="submission" date="2020-09" db="EMBL/GenBank/DDBJ databases">
        <title>Genome-Enabled Discovery of Anthraquinone Biosynthesis in Senna tora.</title>
        <authorList>
            <person name="Kang S.-H."/>
            <person name="Pandey R.P."/>
            <person name="Lee C.-M."/>
            <person name="Sim J.-S."/>
            <person name="Jeong J.-T."/>
            <person name="Choi B.-S."/>
            <person name="Jung M."/>
            <person name="Ginzburg D."/>
            <person name="Zhao K."/>
            <person name="Won S.Y."/>
            <person name="Oh T.-J."/>
            <person name="Yu Y."/>
            <person name="Kim N.-H."/>
            <person name="Lee O.R."/>
            <person name="Lee T.-H."/>
            <person name="Bashyal P."/>
            <person name="Kim T.-S."/>
            <person name="Lee W.-H."/>
            <person name="Kawkins C."/>
            <person name="Kim C.-K."/>
            <person name="Kim J.S."/>
            <person name="Ahn B.O."/>
            <person name="Rhee S.Y."/>
            <person name="Sohng J.K."/>
        </authorList>
    </citation>
    <scope>NUCLEOTIDE SEQUENCE</scope>
    <source>
        <tissue evidence="10">Leaf</tissue>
    </source>
</reference>
<dbReference type="GO" id="GO:0008270">
    <property type="term" value="F:zinc ion binding"/>
    <property type="evidence" value="ECO:0007669"/>
    <property type="project" value="UniProtKB-KW"/>
</dbReference>
<comment type="catalytic activity">
    <reaction evidence="1">
        <text>S-ubiquitinyl-[E2 ubiquitin-conjugating enzyme]-L-cysteine + [acceptor protein]-L-lysine = [E2 ubiquitin-conjugating enzyme]-L-cysteine + N(6)-ubiquitinyl-[acceptor protein]-L-lysine.</text>
        <dbReference type="EC" id="2.3.2.27"/>
    </reaction>
</comment>
<keyword evidence="7" id="KW-0862">Zinc</keyword>
<accession>A0A834X1N3</accession>
<dbReference type="PANTHER" id="PTHR22937">
    <property type="entry name" value="E3 UBIQUITIN-PROTEIN LIGASE RNF165"/>
    <property type="match status" value="1"/>
</dbReference>
<keyword evidence="3" id="KW-0808">Transferase</keyword>
<dbReference type="GO" id="GO:0005634">
    <property type="term" value="C:nucleus"/>
    <property type="evidence" value="ECO:0007669"/>
    <property type="project" value="TreeGrafter"/>
</dbReference>
<dbReference type="AlphaFoldDB" id="A0A834X1N3"/>
<evidence type="ECO:0000256" key="2">
    <source>
        <dbReference type="ARBA" id="ARBA00012483"/>
    </source>
</evidence>
<evidence type="ECO:0000256" key="3">
    <source>
        <dbReference type="ARBA" id="ARBA00022679"/>
    </source>
</evidence>
<dbReference type="CDD" id="cd16469">
    <property type="entry name" value="RING-H2_RNF24-like"/>
    <property type="match status" value="1"/>
</dbReference>
<keyword evidence="5 8" id="KW-0863">Zinc-finger</keyword>
<evidence type="ECO:0000256" key="5">
    <source>
        <dbReference type="ARBA" id="ARBA00022771"/>
    </source>
</evidence>
<dbReference type="Pfam" id="PF13639">
    <property type="entry name" value="zf-RING_2"/>
    <property type="match status" value="1"/>
</dbReference>
<dbReference type="EC" id="2.3.2.27" evidence="2"/>
<name>A0A834X1N3_9FABA</name>
<dbReference type="InterPro" id="IPR001841">
    <property type="entry name" value="Znf_RING"/>
</dbReference>
<comment type="caution">
    <text evidence="10">The sequence shown here is derived from an EMBL/GenBank/DDBJ whole genome shotgun (WGS) entry which is preliminary data.</text>
</comment>
<protein>
    <recommendedName>
        <fullName evidence="2">RING-type E3 ubiquitin transferase</fullName>
        <ecNumber evidence="2">2.3.2.27</ecNumber>
    </recommendedName>
</protein>
<dbReference type="PANTHER" id="PTHR22937:SF222">
    <property type="entry name" value="RING-TYPE E3 UBIQUITIN TRANSFERASE"/>
    <property type="match status" value="1"/>
</dbReference>
<dbReference type="InterPro" id="IPR045191">
    <property type="entry name" value="MBR1/2-like"/>
</dbReference>
<evidence type="ECO:0000256" key="1">
    <source>
        <dbReference type="ARBA" id="ARBA00000900"/>
    </source>
</evidence>
<dbReference type="GO" id="GO:0061630">
    <property type="term" value="F:ubiquitin protein ligase activity"/>
    <property type="evidence" value="ECO:0007669"/>
    <property type="project" value="UniProtKB-EC"/>
</dbReference>
<proteinExistence type="predicted"/>
<dbReference type="FunFam" id="3.30.40.10:FF:000615">
    <property type="entry name" value="E3 ubiquitin ligase BIG BROTHER"/>
    <property type="match status" value="1"/>
</dbReference>
<evidence type="ECO:0000256" key="4">
    <source>
        <dbReference type="ARBA" id="ARBA00022723"/>
    </source>
</evidence>
<dbReference type="Gene3D" id="3.30.40.10">
    <property type="entry name" value="Zinc/RING finger domain, C3HC4 (zinc finger)"/>
    <property type="match status" value="1"/>
</dbReference>
<evidence type="ECO:0000256" key="8">
    <source>
        <dbReference type="PROSITE-ProRule" id="PRU00175"/>
    </source>
</evidence>
<keyword evidence="6" id="KW-0833">Ubl conjugation pathway</keyword>
<organism evidence="10 11">
    <name type="scientific">Senna tora</name>
    <dbReference type="NCBI Taxonomy" id="362788"/>
    <lineage>
        <taxon>Eukaryota</taxon>
        <taxon>Viridiplantae</taxon>
        <taxon>Streptophyta</taxon>
        <taxon>Embryophyta</taxon>
        <taxon>Tracheophyta</taxon>
        <taxon>Spermatophyta</taxon>
        <taxon>Magnoliopsida</taxon>
        <taxon>eudicotyledons</taxon>
        <taxon>Gunneridae</taxon>
        <taxon>Pentapetalae</taxon>
        <taxon>rosids</taxon>
        <taxon>fabids</taxon>
        <taxon>Fabales</taxon>
        <taxon>Fabaceae</taxon>
        <taxon>Caesalpinioideae</taxon>
        <taxon>Cassia clade</taxon>
        <taxon>Senna</taxon>
    </lineage>
</organism>
<evidence type="ECO:0000256" key="7">
    <source>
        <dbReference type="ARBA" id="ARBA00022833"/>
    </source>
</evidence>
<dbReference type="OrthoDB" id="8062037at2759"/>
<evidence type="ECO:0000259" key="9">
    <source>
        <dbReference type="PROSITE" id="PS50089"/>
    </source>
</evidence>
<evidence type="ECO:0000313" key="11">
    <source>
        <dbReference type="Proteomes" id="UP000634136"/>
    </source>
</evidence>
<dbReference type="SUPFAM" id="SSF57850">
    <property type="entry name" value="RING/U-box"/>
    <property type="match status" value="1"/>
</dbReference>
<gene>
    <name evidence="10" type="ORF">G2W53_011536</name>
</gene>
<keyword evidence="11" id="KW-1185">Reference proteome</keyword>
<dbReference type="Proteomes" id="UP000634136">
    <property type="component" value="Unassembled WGS sequence"/>
</dbReference>
<evidence type="ECO:0000256" key="6">
    <source>
        <dbReference type="ARBA" id="ARBA00022786"/>
    </source>
</evidence>
<feature type="domain" description="RING-type" evidence="9">
    <location>
        <begin position="529"/>
        <end position="570"/>
    </location>
</feature>
<evidence type="ECO:0000313" key="10">
    <source>
        <dbReference type="EMBL" id="KAF7836677.1"/>
    </source>
</evidence>
<dbReference type="EMBL" id="JAAIUW010000004">
    <property type="protein sequence ID" value="KAF7836677.1"/>
    <property type="molecule type" value="Genomic_DNA"/>
</dbReference>